<dbReference type="HAMAP" id="MF_00422">
    <property type="entry name" value="SecE"/>
    <property type="match status" value="1"/>
</dbReference>
<reference evidence="10 11" key="1">
    <citation type="journal article" date="2022" name="Nat. Microbiol.">
        <title>The microbiome of a bacterivorous marine choanoflagellate contains a resource-demanding obligate bacterial associate.</title>
        <authorList>
            <person name="Needham D.M."/>
            <person name="Poirier C."/>
            <person name="Bachy C."/>
            <person name="George E.E."/>
            <person name="Wilken S."/>
            <person name="Yung C.C.M."/>
            <person name="Limardo A.J."/>
            <person name="Morando M."/>
            <person name="Sudek L."/>
            <person name="Malmstrom R.R."/>
            <person name="Keeling P.J."/>
            <person name="Santoro A.E."/>
            <person name="Worden A.Z."/>
        </authorList>
    </citation>
    <scope>NUCLEOTIDE SEQUENCE [LARGE SCALE GENOMIC DNA]</scope>
    <source>
        <strain evidence="10 11">Comchoano-1</strain>
    </source>
</reference>
<evidence type="ECO:0000256" key="4">
    <source>
        <dbReference type="ARBA" id="ARBA00022692"/>
    </source>
</evidence>
<keyword evidence="11" id="KW-1185">Reference proteome</keyword>
<accession>A0ABY5DKA9</accession>
<evidence type="ECO:0000313" key="11">
    <source>
        <dbReference type="Proteomes" id="UP001055955"/>
    </source>
</evidence>
<feature type="transmembrane region" description="Helical" evidence="9">
    <location>
        <begin position="14"/>
        <end position="35"/>
    </location>
</feature>
<sequence length="120" mass="13310">METELMSVHIKDKIIIGLVSLATLAVFYFQYIMVGSYPLNLYAWFSLLVSVAIFLRFSHVGYQFIGYVKASRAEVMRVVWPDRRDIVVTTIAVGVAVAIISGVITLLDGVLVRVLSLITG</sequence>
<keyword evidence="6 9" id="KW-1133">Transmembrane helix</keyword>
<comment type="subcellular location">
    <subcellularLocation>
        <location evidence="1">Membrane</location>
    </subcellularLocation>
</comment>
<keyword evidence="2 9" id="KW-0813">Transport</keyword>
<keyword evidence="5 9" id="KW-0653">Protein transport</keyword>
<dbReference type="InterPro" id="IPR038379">
    <property type="entry name" value="SecE_sf"/>
</dbReference>
<evidence type="ECO:0000256" key="5">
    <source>
        <dbReference type="ARBA" id="ARBA00022927"/>
    </source>
</evidence>
<dbReference type="InterPro" id="IPR001901">
    <property type="entry name" value="Translocase_SecE/Sec61-g"/>
</dbReference>
<evidence type="ECO:0000256" key="7">
    <source>
        <dbReference type="ARBA" id="ARBA00023010"/>
    </source>
</evidence>
<comment type="function">
    <text evidence="9">Essential subunit of the Sec protein translocation channel SecYEG. Clamps together the 2 halves of SecY. May contact the channel plug during translocation.</text>
</comment>
<comment type="subunit">
    <text evidence="9">Component of the Sec protein translocase complex. Heterotrimer consisting of SecY, SecE and SecG subunits. The heterotrimers can form oligomers, although 1 heterotrimer is thought to be able to translocate proteins. Interacts with the ribosome. Interacts with SecDF, and other proteins may be involved. Interacts with SecA.</text>
</comment>
<dbReference type="PRINTS" id="PR01650">
    <property type="entry name" value="SECETRNLCASE"/>
</dbReference>
<evidence type="ECO:0000256" key="2">
    <source>
        <dbReference type="ARBA" id="ARBA00022448"/>
    </source>
</evidence>
<proteinExistence type="inferred from homology"/>
<dbReference type="EMBL" id="CP092900">
    <property type="protein sequence ID" value="UTC24311.1"/>
    <property type="molecule type" value="Genomic_DNA"/>
</dbReference>
<comment type="similarity">
    <text evidence="9">Belongs to the SecE/SEC61-gamma family.</text>
</comment>
<evidence type="ECO:0000256" key="6">
    <source>
        <dbReference type="ARBA" id="ARBA00022989"/>
    </source>
</evidence>
<dbReference type="Proteomes" id="UP001055955">
    <property type="component" value="Chromosome"/>
</dbReference>
<name>A0ABY5DKA9_9GAMM</name>
<dbReference type="Pfam" id="PF00584">
    <property type="entry name" value="SecE"/>
    <property type="match status" value="1"/>
</dbReference>
<gene>
    <name evidence="9 10" type="primary">secE</name>
    <name evidence="10" type="ORF">MMH89_03610</name>
</gene>
<evidence type="ECO:0000256" key="9">
    <source>
        <dbReference type="HAMAP-Rule" id="MF_00422"/>
    </source>
</evidence>
<dbReference type="NCBIfam" id="TIGR00964">
    <property type="entry name" value="secE_bact"/>
    <property type="match status" value="1"/>
</dbReference>
<evidence type="ECO:0000256" key="3">
    <source>
        <dbReference type="ARBA" id="ARBA00022475"/>
    </source>
</evidence>
<feature type="transmembrane region" description="Helical" evidence="9">
    <location>
        <begin position="86"/>
        <end position="107"/>
    </location>
</feature>
<organism evidence="10 11">
    <name type="scientific">Candidatus Comchoanobacter bicostacola</name>
    <dbReference type="NCBI Taxonomy" id="2919598"/>
    <lineage>
        <taxon>Bacteria</taxon>
        <taxon>Pseudomonadati</taxon>
        <taxon>Pseudomonadota</taxon>
        <taxon>Gammaproteobacteria</taxon>
        <taxon>Candidatus Comchoanobacterales</taxon>
        <taxon>Candidatus Comchoanobacteraceae</taxon>
        <taxon>Candidatus Comchoanobacter</taxon>
    </lineage>
</organism>
<dbReference type="Gene3D" id="1.20.5.1030">
    <property type="entry name" value="Preprotein translocase secy subunit"/>
    <property type="match status" value="1"/>
</dbReference>
<protein>
    <recommendedName>
        <fullName evidence="9">Protein translocase subunit SecE</fullName>
    </recommendedName>
</protein>
<keyword evidence="8 9" id="KW-0472">Membrane</keyword>
<evidence type="ECO:0000256" key="8">
    <source>
        <dbReference type="ARBA" id="ARBA00023136"/>
    </source>
</evidence>
<dbReference type="PANTHER" id="PTHR33910">
    <property type="entry name" value="PROTEIN TRANSLOCASE SUBUNIT SECE"/>
    <property type="match status" value="1"/>
</dbReference>
<keyword evidence="4 9" id="KW-0812">Transmembrane</keyword>
<comment type="caution">
    <text evidence="9">Lacks conserved residue(s) required for the propagation of feature annotation.</text>
</comment>
<dbReference type="RefSeq" id="WP_258568095.1">
    <property type="nucleotide sequence ID" value="NZ_CP092900.1"/>
</dbReference>
<dbReference type="PANTHER" id="PTHR33910:SF1">
    <property type="entry name" value="PROTEIN TRANSLOCASE SUBUNIT SECE"/>
    <property type="match status" value="1"/>
</dbReference>
<evidence type="ECO:0000313" key="10">
    <source>
        <dbReference type="EMBL" id="UTC24311.1"/>
    </source>
</evidence>
<keyword evidence="7 9" id="KW-0811">Translocation</keyword>
<dbReference type="InterPro" id="IPR005807">
    <property type="entry name" value="SecE_bac"/>
</dbReference>
<keyword evidence="3 9" id="KW-1003">Cell membrane</keyword>
<feature type="transmembrane region" description="Helical" evidence="9">
    <location>
        <begin position="41"/>
        <end position="65"/>
    </location>
</feature>
<evidence type="ECO:0000256" key="1">
    <source>
        <dbReference type="ARBA" id="ARBA00004370"/>
    </source>
</evidence>